<protein>
    <submittedName>
        <fullName evidence="2">Uncharacterized protein</fullName>
    </submittedName>
</protein>
<dbReference type="AlphaFoldDB" id="A0A1I7W5X9"/>
<name>A0A1I7W5X9_HETBA</name>
<dbReference type="WBParaSite" id="Hba_00014">
    <property type="protein sequence ID" value="Hba_00014"/>
    <property type="gene ID" value="Hba_00014"/>
</dbReference>
<accession>A0A1I7W5X9</accession>
<reference evidence="2" key="1">
    <citation type="submission" date="2016-11" db="UniProtKB">
        <authorList>
            <consortium name="WormBaseParasite"/>
        </authorList>
    </citation>
    <scope>IDENTIFICATION</scope>
</reference>
<sequence length="50" mass="6098">MKSHWHVEKEIFWCDAVSFFVTSIQQLFQFLEEEWERINVYVLESLSSNS</sequence>
<proteinExistence type="predicted"/>
<evidence type="ECO:0000313" key="1">
    <source>
        <dbReference type="Proteomes" id="UP000095283"/>
    </source>
</evidence>
<evidence type="ECO:0000313" key="2">
    <source>
        <dbReference type="WBParaSite" id="Hba_00014"/>
    </source>
</evidence>
<organism evidence="1 2">
    <name type="scientific">Heterorhabditis bacteriophora</name>
    <name type="common">Entomopathogenic nematode worm</name>
    <dbReference type="NCBI Taxonomy" id="37862"/>
    <lineage>
        <taxon>Eukaryota</taxon>
        <taxon>Metazoa</taxon>
        <taxon>Ecdysozoa</taxon>
        <taxon>Nematoda</taxon>
        <taxon>Chromadorea</taxon>
        <taxon>Rhabditida</taxon>
        <taxon>Rhabditina</taxon>
        <taxon>Rhabditomorpha</taxon>
        <taxon>Strongyloidea</taxon>
        <taxon>Heterorhabditidae</taxon>
        <taxon>Heterorhabditis</taxon>
    </lineage>
</organism>
<keyword evidence="1" id="KW-1185">Reference proteome</keyword>
<dbReference type="Proteomes" id="UP000095283">
    <property type="component" value="Unplaced"/>
</dbReference>